<comment type="caution">
    <text evidence="1">The sequence shown here is derived from an EMBL/GenBank/DDBJ whole genome shotgun (WGS) entry which is preliminary data.</text>
</comment>
<name>A0A5C6BMN8_9PLAN</name>
<sequence length="98" mass="11125">MSDQRTNLVVIDHDKINGANTGFVIEISGPIDEHSGIELHTMGNTMRSGQIEISGSRLQIFSHLHCAFSKFRFWSPKFAHHTIVRGQEYVKEIITEDD</sequence>
<gene>
    <name evidence="1" type="ORF">CA54_21630</name>
</gene>
<reference evidence="1 2" key="1">
    <citation type="submission" date="2019-02" db="EMBL/GenBank/DDBJ databases">
        <title>Deep-cultivation of Planctomycetes and their phenomic and genomic characterization uncovers novel biology.</title>
        <authorList>
            <person name="Wiegand S."/>
            <person name="Jogler M."/>
            <person name="Boedeker C."/>
            <person name="Pinto D."/>
            <person name="Vollmers J."/>
            <person name="Rivas-Marin E."/>
            <person name="Kohn T."/>
            <person name="Peeters S.H."/>
            <person name="Heuer A."/>
            <person name="Rast P."/>
            <person name="Oberbeckmann S."/>
            <person name="Bunk B."/>
            <person name="Jeske O."/>
            <person name="Meyerdierks A."/>
            <person name="Storesund J.E."/>
            <person name="Kallscheuer N."/>
            <person name="Luecker S."/>
            <person name="Lage O.M."/>
            <person name="Pohl T."/>
            <person name="Merkel B.J."/>
            <person name="Hornburger P."/>
            <person name="Mueller R.-W."/>
            <person name="Bruemmer F."/>
            <person name="Labrenz M."/>
            <person name="Spormann A.M."/>
            <person name="Op Den Camp H."/>
            <person name="Overmann J."/>
            <person name="Amann R."/>
            <person name="Jetten M.S.M."/>
            <person name="Mascher T."/>
            <person name="Medema M.H."/>
            <person name="Devos D.P."/>
            <person name="Kaster A.-K."/>
            <person name="Ovreas L."/>
            <person name="Rohde M."/>
            <person name="Galperin M.Y."/>
            <person name="Jogler C."/>
        </authorList>
    </citation>
    <scope>NUCLEOTIDE SEQUENCE [LARGE SCALE GENOMIC DNA]</scope>
    <source>
        <strain evidence="1 2">CA54</strain>
    </source>
</reference>
<dbReference type="Proteomes" id="UP000320735">
    <property type="component" value="Unassembled WGS sequence"/>
</dbReference>
<keyword evidence="2" id="KW-1185">Reference proteome</keyword>
<protein>
    <submittedName>
        <fullName evidence="1">Uncharacterized protein</fullName>
    </submittedName>
</protein>
<accession>A0A5C6BMN8</accession>
<evidence type="ECO:0000313" key="1">
    <source>
        <dbReference type="EMBL" id="TWU13328.1"/>
    </source>
</evidence>
<dbReference type="AlphaFoldDB" id="A0A5C6BMN8"/>
<proteinExistence type="predicted"/>
<evidence type="ECO:0000313" key="2">
    <source>
        <dbReference type="Proteomes" id="UP000320735"/>
    </source>
</evidence>
<dbReference type="EMBL" id="SJPP01000001">
    <property type="protein sequence ID" value="TWU13328.1"/>
    <property type="molecule type" value="Genomic_DNA"/>
</dbReference>
<organism evidence="1 2">
    <name type="scientific">Symmachiella macrocystis</name>
    <dbReference type="NCBI Taxonomy" id="2527985"/>
    <lineage>
        <taxon>Bacteria</taxon>
        <taxon>Pseudomonadati</taxon>
        <taxon>Planctomycetota</taxon>
        <taxon>Planctomycetia</taxon>
        <taxon>Planctomycetales</taxon>
        <taxon>Planctomycetaceae</taxon>
        <taxon>Symmachiella</taxon>
    </lineage>
</organism>
<dbReference type="RefSeq" id="WP_146370669.1">
    <property type="nucleotide sequence ID" value="NZ_SJPP01000001.1"/>
</dbReference>